<dbReference type="PANTHER" id="PTHR37534:SF46">
    <property type="entry name" value="ZN(II)2CYS6 TRANSCRIPTION FACTOR (EUROFUNG)"/>
    <property type="match status" value="1"/>
</dbReference>
<dbReference type="GeneID" id="18164132"/>
<evidence type="ECO:0000256" key="3">
    <source>
        <dbReference type="SAM" id="MobiDB-lite"/>
    </source>
</evidence>
<dbReference type="SUPFAM" id="SSF57701">
    <property type="entry name" value="Zn2/Cys6 DNA-binding domain"/>
    <property type="match status" value="1"/>
</dbReference>
<dbReference type="InParanoid" id="G3JCM2"/>
<dbReference type="Proteomes" id="UP000001610">
    <property type="component" value="Unassembled WGS sequence"/>
</dbReference>
<gene>
    <name evidence="5" type="ORF">CCM_02104</name>
</gene>
<dbReference type="KEGG" id="cmt:CCM_02104"/>
<dbReference type="OrthoDB" id="1919336at2759"/>
<dbReference type="Pfam" id="PF11951">
    <property type="entry name" value="Fungal_trans_2"/>
    <property type="match status" value="1"/>
</dbReference>
<comment type="subcellular location">
    <subcellularLocation>
        <location evidence="1">Nucleus</location>
    </subcellularLocation>
</comment>
<feature type="compositionally biased region" description="Basic and acidic residues" evidence="3">
    <location>
        <begin position="126"/>
        <end position="139"/>
    </location>
</feature>
<proteinExistence type="predicted"/>
<dbReference type="CDD" id="cd00067">
    <property type="entry name" value="GAL4"/>
    <property type="match status" value="1"/>
</dbReference>
<name>G3JCM2_CORMM</name>
<dbReference type="STRING" id="983644.G3JCM2"/>
<evidence type="ECO:0000313" key="5">
    <source>
        <dbReference type="EMBL" id="EGX93834.1"/>
    </source>
</evidence>
<dbReference type="PROSITE" id="PS00463">
    <property type="entry name" value="ZN2_CY6_FUNGAL_1"/>
    <property type="match status" value="1"/>
</dbReference>
<evidence type="ECO:0000256" key="1">
    <source>
        <dbReference type="ARBA" id="ARBA00004123"/>
    </source>
</evidence>
<keyword evidence="6" id="KW-1185">Reference proteome</keyword>
<sequence length="567" mass="63080">MQELFTPRMMNVRPPLPSLPSSAGSRSLTRICLDNLPTIQNVLQNWHNRAMFANFELWSGGLVDYAAKKRQPRSKTGCISCRRIKKKCDEARPVCGRCLQRGHTRCTWTCEPLRAVVVASSSPESCMRERQRPPRSRADEYDDSSFPSIRPSSSFLVHFREAGLAGVVPAAHAWEVVCHANRAVHGAYFDDHYTILVPLLPLLAEFPSYAYTWLALGAAQLAQQQQPSSSSSSPDSSPWRLTALKCHSKAVSGLRRHLASSPVPQEWALCCVLLLHIFEKFGDGQQQRWPSDAHVKSARGYFLHRFVECPPTSMRHMLQLESIIYRIAVTSLFRPREDCCCTFLDRFVDIWAAASSSIRCGGLWRHSLWIGLPPSTFNAVFKLSVLLRQVPLNAPQRAELQRVEEHLPAAHLPPRRALLPAPGAHREERGGRPALTLDEQSHAAHCLFTSACWIVLAKTRPAAPTQDQERIRELALSGCSWLDCLIQAEFFSPVLLWPVIIIGLAAATVQEQNTATAYVNALAHTSGPQASTSVTRLFKTAWEGVNGAEPAGLDMLFDSEALATVFI</sequence>
<dbReference type="InterPro" id="IPR001138">
    <property type="entry name" value="Zn2Cys6_DnaBD"/>
</dbReference>
<keyword evidence="2" id="KW-0539">Nucleus</keyword>
<dbReference type="PANTHER" id="PTHR37534">
    <property type="entry name" value="TRANSCRIPTIONAL ACTIVATOR PROTEIN UGA3"/>
    <property type="match status" value="1"/>
</dbReference>
<dbReference type="VEuPathDB" id="FungiDB:CCM_02104"/>
<dbReference type="GO" id="GO:0008270">
    <property type="term" value="F:zinc ion binding"/>
    <property type="evidence" value="ECO:0007669"/>
    <property type="project" value="InterPro"/>
</dbReference>
<dbReference type="GO" id="GO:0000981">
    <property type="term" value="F:DNA-binding transcription factor activity, RNA polymerase II-specific"/>
    <property type="evidence" value="ECO:0007669"/>
    <property type="project" value="InterPro"/>
</dbReference>
<evidence type="ECO:0000259" key="4">
    <source>
        <dbReference type="PROSITE" id="PS50048"/>
    </source>
</evidence>
<dbReference type="PROSITE" id="PS50048">
    <property type="entry name" value="ZN2_CY6_FUNGAL_2"/>
    <property type="match status" value="1"/>
</dbReference>
<dbReference type="EMBL" id="JH126400">
    <property type="protein sequence ID" value="EGX93834.1"/>
    <property type="molecule type" value="Genomic_DNA"/>
</dbReference>
<dbReference type="Pfam" id="PF00172">
    <property type="entry name" value="Zn_clus"/>
    <property type="match status" value="1"/>
</dbReference>
<feature type="region of interest" description="Disordered" evidence="3">
    <location>
        <begin position="125"/>
        <end position="145"/>
    </location>
</feature>
<dbReference type="GO" id="GO:0005634">
    <property type="term" value="C:nucleus"/>
    <property type="evidence" value="ECO:0007669"/>
    <property type="project" value="UniProtKB-SubCell"/>
</dbReference>
<dbReference type="OMA" id="NEEWIRG"/>
<evidence type="ECO:0000256" key="2">
    <source>
        <dbReference type="ARBA" id="ARBA00023242"/>
    </source>
</evidence>
<organism evidence="5 6">
    <name type="scientific">Cordyceps militaris (strain CM01)</name>
    <name type="common">Caterpillar fungus</name>
    <dbReference type="NCBI Taxonomy" id="983644"/>
    <lineage>
        <taxon>Eukaryota</taxon>
        <taxon>Fungi</taxon>
        <taxon>Dikarya</taxon>
        <taxon>Ascomycota</taxon>
        <taxon>Pezizomycotina</taxon>
        <taxon>Sordariomycetes</taxon>
        <taxon>Hypocreomycetidae</taxon>
        <taxon>Hypocreales</taxon>
        <taxon>Cordycipitaceae</taxon>
        <taxon>Cordyceps</taxon>
    </lineage>
</organism>
<dbReference type="SMART" id="SM00066">
    <property type="entry name" value="GAL4"/>
    <property type="match status" value="1"/>
</dbReference>
<dbReference type="InterPro" id="IPR021858">
    <property type="entry name" value="Fun_TF"/>
</dbReference>
<evidence type="ECO:0000313" key="6">
    <source>
        <dbReference type="Proteomes" id="UP000001610"/>
    </source>
</evidence>
<feature type="domain" description="Zn(2)-C6 fungal-type" evidence="4">
    <location>
        <begin position="77"/>
        <end position="108"/>
    </location>
</feature>
<dbReference type="AlphaFoldDB" id="G3JCM2"/>
<dbReference type="RefSeq" id="XP_006667320.1">
    <property type="nucleotide sequence ID" value="XM_006667257.1"/>
</dbReference>
<dbReference type="HOGENOM" id="CLU_040305_0_0_1"/>
<dbReference type="InterPro" id="IPR036864">
    <property type="entry name" value="Zn2-C6_fun-type_DNA-bd_sf"/>
</dbReference>
<dbReference type="Gene3D" id="4.10.240.10">
    <property type="entry name" value="Zn(2)-C6 fungal-type DNA-binding domain"/>
    <property type="match status" value="1"/>
</dbReference>
<accession>G3JCM2</accession>
<protein>
    <submittedName>
        <fullName evidence="5">Fungal transcriptional regulatory protein</fullName>
    </submittedName>
</protein>
<reference evidence="5 6" key="1">
    <citation type="journal article" date="2011" name="Genome Biol.">
        <title>Genome sequence of the insect pathogenic fungus Cordyceps militaris, a valued traditional Chinese medicine.</title>
        <authorList>
            <person name="Zheng P."/>
            <person name="Xia Y."/>
            <person name="Xiao G."/>
            <person name="Xiong C."/>
            <person name="Hu X."/>
            <person name="Zhang S."/>
            <person name="Zheng H."/>
            <person name="Huang Y."/>
            <person name="Zhou Y."/>
            <person name="Wang S."/>
            <person name="Zhao G.P."/>
            <person name="Liu X."/>
            <person name="St Leger R.J."/>
            <person name="Wang C."/>
        </authorList>
    </citation>
    <scope>NUCLEOTIDE SEQUENCE [LARGE SCALE GENOMIC DNA]</scope>
    <source>
        <strain evidence="5 6">CM01</strain>
    </source>
</reference>